<keyword evidence="1" id="KW-0344">Guanine-nucleotide releasing factor</keyword>
<feature type="compositionally biased region" description="Pro residues" evidence="3">
    <location>
        <begin position="502"/>
        <end position="511"/>
    </location>
</feature>
<comment type="caution">
    <text evidence="6">The sequence shown here is derived from an EMBL/GenBank/DDBJ whole genome shotgun (WGS) entry which is preliminary data.</text>
</comment>
<dbReference type="Proteomes" id="UP001281761">
    <property type="component" value="Unassembled WGS sequence"/>
</dbReference>
<evidence type="ECO:0000256" key="1">
    <source>
        <dbReference type="ARBA" id="ARBA00022658"/>
    </source>
</evidence>
<dbReference type="InterPro" id="IPR027357">
    <property type="entry name" value="DOCKER_dom"/>
</dbReference>
<name>A0ABQ9X5T4_9EUKA</name>
<feature type="domain" description="DOCKER" evidence="5">
    <location>
        <begin position="2260"/>
        <end position="2744"/>
    </location>
</feature>
<dbReference type="Gene3D" id="1.25.40.410">
    <property type="match status" value="1"/>
</dbReference>
<feature type="compositionally biased region" description="Basic and acidic residues" evidence="3">
    <location>
        <begin position="1075"/>
        <end position="1090"/>
    </location>
</feature>
<feature type="region of interest" description="Disordered" evidence="3">
    <location>
        <begin position="1075"/>
        <end position="1123"/>
    </location>
</feature>
<protein>
    <submittedName>
        <fullName evidence="6">Dedicator of cytokinesis protein 8</fullName>
    </submittedName>
</protein>
<feature type="region of interest" description="Disordered" evidence="3">
    <location>
        <begin position="1872"/>
        <end position="1900"/>
    </location>
</feature>
<dbReference type="Pfam" id="PF06920">
    <property type="entry name" value="DHR-2_Lobe_A"/>
    <property type="match status" value="1"/>
</dbReference>
<feature type="compositionally biased region" description="Polar residues" evidence="3">
    <location>
        <begin position="619"/>
        <end position="636"/>
    </location>
</feature>
<dbReference type="InterPro" id="IPR035892">
    <property type="entry name" value="C2_domain_sf"/>
</dbReference>
<feature type="region of interest" description="Disordered" evidence="3">
    <location>
        <begin position="1585"/>
        <end position="1636"/>
    </location>
</feature>
<sequence length="2744" mass="308139">MISQEPEPLRNLDESSRFEEFPEEEFHHLGTHPKLSSFAKDLISFSTPTLEPTKRQLIPDSAASYSQFKTDGSLPLAAQAYERFITADHTKLSDNQVRTAGTTPDLTVKPIMSQESKSESTKAESQIIKRFESLIPSLSESYFDGYYTKPAKYKPQFTRSVPSFPFDNIIVQIEPTSFSFPGSPVSLEPFFFTLGLFDTGLKCKITEDFYFDLNKGELFEMVRPFTTFPLAQKTCSERCIFSFDPSRVKHVYLVLKVFSTLTPANDRAYDDYRYSVAEINELRSTLTAPNSNSNDGLNGMILKHKHRIQHFGSLHQPFGWNYYSLFRGNQFTILDDQINPHGLQIDEDYSIQLQTLLKSYSDTLTESDVIGSIGAPSLSLAVRIPFTMKMKITVLSHSNVPPHTLPNNSTQTTNPTKISQTPNLEGQNEKPYSFSASAKTTLKAKSARKQIGQSPQPSSLVTASVSSKIMTQNGPAPTAPSYRRMIPGGASAATKRQSHPPSGNPLAPPPAVDSLPPNEPSPTQSLPAPPQPQLNLPPPKPSSLALPKPKSVVLAMPKGGMLGQPKNLALPAGMLKGPLFGDGGRVLKPSELRAMQQHKLEQSPPPAPPLPTETESPPNSVASEDQTANQNNTQITEEPHQIHNTNLPEPPKNPLKKPLDVSLSLEDPKKTNDDSLNVPEPLPPKFRTYSQISRPNSEGLAPPLPPPVIHSHPSTTRVMLTFPIARSTTAPVLTPMNILYLYPERIFFSNMLRGQSFRNILVEVRVKETDQSGNENGLPIIFNPSKGSEFVDMVCLNMMYHSHPASFGDEIKIALPYTLNPKLHVLFTFYHITCKLVRKHQNVVKKFLCYSVLSLNSNSDFFKYDTIALPITRELPPNYINSIFNIPLKQIVFSNSSSLSSTGRSDVAFIPAGFSQPVKFLGQKALAFSLRRRLFSTVFPQLRPVHTFITTSSTTRNIPRIRISLSQIKSTIDQPSMRTVFPFVISRILTELSSTSDKSFALLLFSTMLTILGVTTGPFAPFWLLDDTKKSNTSTLLVRIPRHEEQEPQPLVDSSALNRRSLKFNSLAETQKLIEQEKARSEKSKNPKDDDNSDSDSDSDDDSSSSGTRTPEPTPPQKSSVSTFAFRGQALGVTMSEQDMVAERLTALQIDPSSAANLAPVPSAGMVGSSMQGGRIVSVRRPLATAQVSVEVPSQAPRPKTVITTNEEKDNLKATKRSKPITSEQITLEYIYLEKPSSIFILRLFLDNWDACQPSVLGIPTGVHEPLIEAFTIRLAKCVPSKETPLEMFRFSWFVLQLVTKSIVLETERKKRVYKLKQSISPTHQSHPQSFFSDSFIELMESFVLQSTQLIVEYIDSANGQLDSSIFSFVGAFGMLLSQLWVILESTDDRIQVTHLLHLFIVELDSPNPDCLFSLWKLKLSLLKVITLSPGWVIASLVSESADVTDESFISPSKEHFLPHLLSLLIWEAYSGVLGFVRRRIVPDNESSMAFSEDESIDFDHNSLLSNIRLRTSSRLSLRTTPQNLTQSVKFEQTLRGRDEQGSNDYAPQVGSDNQLLSVGARRTINLQHKHLHNANPMVTSFGLQKAQKPTNVQSLPSTISNLGDTLPPPPDFPPPPFETDTPPPTPPPNPTQSEDVKNYIIVALPPHKSAEMEILNSFRLLSDYFVYLDTMVYPNNDLINTQDTLPSTADRNLTNTFPEDGRLFIANSFFVFFTITLDNLSMIAQKVQAHQTDMIDCFLCCIWILQNCSIQLFRKWVSDPSNSKKRIETVIQFLSLCVTIFDGRILRVRIQESYQSFLAEENTKMKFKTSGMSMTIKSSKTNVSLETATYRALSALEGTIIRITDEIVVVAFYPHIFDQAGKATLSLGKKTSVVESEENRKEDEGKREGRETKDKQTWDSAPSIKQLKFGKKTEQSASLVAGSRIMWICEGFLDRYSHPTFLKTHKTDELTRMLVETASIVMGEKNDEIKMEMKKKSGKTELDSQTRPNIASLYSPDFTKQQHVGTVPALIEILREGKHIHSESPASHNSFYFSVIPSPSPSAAVFFDSFWNHVLSLLHTLSFEENVPLLFSLIYFLAAHTSNHLFSLQNMHCSELCKELIQCCLLPSYLTRRRAAALILSLAILNQHEANNILRIRTQLTMAVSHLSNIRSAEEKRIMHSFNLLLLLATPVIFASNPSLNRLKRRALLRPKDTKVEFERKKTHVFRLFKQYLPEVMFMVKTETLVNNLIQILITVASENRLAKDNHSERIDLLFELSESYNKHPTQRLVWLDKIVEYQQKQGNLEEAAIAQTMRCLIICEIYVELVSRGEYVRPVLIDSLYPLHSSLGRAPVTQWEDDRGVGTDQKIPDLTVPNLKLMTQTFSRLLRGWHPHSMVNAADLMEGDPLSELKQSGMFTNDTLRRELQRCSELLAAAHLFEMQVEVIKLQLLLYQSIWDISSMRGVSTMLTHTLSEIESQVPETRLRHTFYRVGLFGVAFKELNGKEYVYAEKSVVPLGEMMDRLKAAYKPLVGGVEPKVIGAPRIEFESVTPNMTYSSMTSQLETLTHPTILLSNLDPILDSPDRMVGADGSLRYQLLSSFSFDQMYMRKDAVAGDVFSIHLLRSVIDLPFSFPFVAGRQEIDKGKVKLVHLNPSENAAQDLATRLNKIREAAMAKPFVLTKLQYLLSGALTPQINQGPMAIFRCFLVEHRADTNSEDANRIRQAFQNFFSTCRFCLEKHAEHCMAKDFHNALVEGFNVVHRWQ</sequence>
<dbReference type="Gene3D" id="2.60.40.150">
    <property type="entry name" value="C2 domain"/>
    <property type="match status" value="1"/>
</dbReference>
<reference evidence="6 7" key="1">
    <citation type="journal article" date="2022" name="bioRxiv">
        <title>Genomics of Preaxostyla Flagellates Illuminates Evolutionary Transitions and the Path Towards Mitochondrial Loss.</title>
        <authorList>
            <person name="Novak L.V.F."/>
            <person name="Treitli S.C."/>
            <person name="Pyrih J."/>
            <person name="Halakuc P."/>
            <person name="Pipaliya S.V."/>
            <person name="Vacek V."/>
            <person name="Brzon O."/>
            <person name="Soukal P."/>
            <person name="Eme L."/>
            <person name="Dacks J.B."/>
            <person name="Karnkowska A."/>
            <person name="Elias M."/>
            <person name="Hampl V."/>
        </authorList>
    </citation>
    <scope>NUCLEOTIDE SEQUENCE [LARGE SCALE GENOMIC DNA]</scope>
    <source>
        <strain evidence="6">NAU3</strain>
        <tissue evidence="6">Gut</tissue>
    </source>
</reference>
<organism evidence="6 7">
    <name type="scientific">Blattamonas nauphoetae</name>
    <dbReference type="NCBI Taxonomy" id="2049346"/>
    <lineage>
        <taxon>Eukaryota</taxon>
        <taxon>Metamonada</taxon>
        <taxon>Preaxostyla</taxon>
        <taxon>Oxymonadida</taxon>
        <taxon>Blattamonas</taxon>
    </lineage>
</organism>
<dbReference type="InterPro" id="IPR046769">
    <property type="entry name" value="DOCKER_Lobe_A"/>
</dbReference>
<evidence type="ECO:0000256" key="3">
    <source>
        <dbReference type="SAM" id="MobiDB-lite"/>
    </source>
</evidence>
<feature type="compositionally biased region" description="Pro residues" evidence="3">
    <location>
        <begin position="1607"/>
        <end position="1631"/>
    </location>
</feature>
<feature type="compositionally biased region" description="Polar residues" evidence="3">
    <location>
        <begin position="398"/>
        <end position="426"/>
    </location>
</feature>
<feature type="compositionally biased region" description="Polar residues" evidence="3">
    <location>
        <begin position="1585"/>
        <end position="1604"/>
    </location>
</feature>
<feature type="region of interest" description="Disordered" evidence="3">
    <location>
        <begin position="398"/>
        <end position="547"/>
    </location>
</feature>
<dbReference type="PANTHER" id="PTHR23317">
    <property type="entry name" value="DEDICATOR OF CYTOKINESIS DOCK"/>
    <property type="match status" value="1"/>
</dbReference>
<dbReference type="InterPro" id="IPR027007">
    <property type="entry name" value="C2_DOCK-type_domain"/>
</dbReference>
<feature type="compositionally biased region" description="Basic and acidic residues" evidence="3">
    <location>
        <begin position="1878"/>
        <end position="1898"/>
    </location>
</feature>
<dbReference type="Gene3D" id="1.20.58.740">
    <property type="match status" value="1"/>
</dbReference>
<gene>
    <name evidence="6" type="ORF">BLNAU_18000</name>
</gene>
<dbReference type="Pfam" id="PF14429">
    <property type="entry name" value="DOCK-C2"/>
    <property type="match status" value="1"/>
</dbReference>
<evidence type="ECO:0000259" key="4">
    <source>
        <dbReference type="PROSITE" id="PS51650"/>
    </source>
</evidence>
<dbReference type="EMBL" id="JARBJD010000211">
    <property type="protein sequence ID" value="KAK2947077.1"/>
    <property type="molecule type" value="Genomic_DNA"/>
</dbReference>
<evidence type="ECO:0000313" key="6">
    <source>
        <dbReference type="EMBL" id="KAK2947077.1"/>
    </source>
</evidence>
<dbReference type="PROSITE" id="PS51650">
    <property type="entry name" value="C2_DOCK"/>
    <property type="match status" value="1"/>
</dbReference>
<feature type="compositionally biased region" description="Low complexity" evidence="3">
    <location>
        <begin position="433"/>
        <end position="444"/>
    </location>
</feature>
<dbReference type="Pfam" id="PF20421">
    <property type="entry name" value="DHR-2_Lobe_C"/>
    <property type="match status" value="1"/>
</dbReference>
<evidence type="ECO:0000256" key="2">
    <source>
        <dbReference type="PROSITE-ProRule" id="PRU00983"/>
    </source>
</evidence>
<feature type="region of interest" description="Disordered" evidence="3">
    <location>
        <begin position="596"/>
        <end position="660"/>
    </location>
</feature>
<dbReference type="InterPro" id="IPR043161">
    <property type="entry name" value="DOCK_C_lobe_A"/>
</dbReference>
<evidence type="ECO:0000313" key="7">
    <source>
        <dbReference type="Proteomes" id="UP001281761"/>
    </source>
</evidence>
<comment type="similarity">
    <text evidence="2">Belongs to the DOCK family.</text>
</comment>
<feature type="compositionally biased region" description="Polar residues" evidence="3">
    <location>
        <begin position="451"/>
        <end position="475"/>
    </location>
</feature>
<dbReference type="InterPro" id="IPR043162">
    <property type="entry name" value="DOCK_C_lobe_C"/>
</dbReference>
<accession>A0ABQ9X5T4</accession>
<dbReference type="InterPro" id="IPR046773">
    <property type="entry name" value="DOCKER_Lobe_C"/>
</dbReference>
<keyword evidence="7" id="KW-1185">Reference proteome</keyword>
<dbReference type="PROSITE" id="PS51651">
    <property type="entry name" value="DOCKER"/>
    <property type="match status" value="1"/>
</dbReference>
<feature type="compositionally biased region" description="Pro residues" evidence="3">
    <location>
        <begin position="527"/>
        <end position="541"/>
    </location>
</feature>
<feature type="domain" description="C2 DOCK-type" evidence="4">
    <location>
        <begin position="736"/>
        <end position="906"/>
    </location>
</feature>
<dbReference type="PANTHER" id="PTHR23317:SF76">
    <property type="entry name" value="LD20667P"/>
    <property type="match status" value="1"/>
</dbReference>
<feature type="compositionally biased region" description="Polar residues" evidence="3">
    <location>
        <begin position="1107"/>
        <end position="1123"/>
    </location>
</feature>
<feature type="compositionally biased region" description="Acidic residues" evidence="3">
    <location>
        <begin position="1091"/>
        <end position="1103"/>
    </location>
</feature>
<proteinExistence type="inferred from homology"/>
<dbReference type="InterPro" id="IPR026791">
    <property type="entry name" value="DOCK"/>
</dbReference>
<evidence type="ECO:0000259" key="5">
    <source>
        <dbReference type="PROSITE" id="PS51651"/>
    </source>
</evidence>